<dbReference type="RefSeq" id="WP_188692084.1">
    <property type="nucleotide sequence ID" value="NZ_BMIR01000006.1"/>
</dbReference>
<dbReference type="EMBL" id="BMIR01000006">
    <property type="protein sequence ID" value="GGE38639.1"/>
    <property type="molecule type" value="Genomic_DNA"/>
</dbReference>
<evidence type="ECO:0000256" key="1">
    <source>
        <dbReference type="SAM" id="Phobius"/>
    </source>
</evidence>
<evidence type="ECO:0000313" key="3">
    <source>
        <dbReference type="Proteomes" id="UP000628775"/>
    </source>
</evidence>
<keyword evidence="3" id="KW-1185">Reference proteome</keyword>
<protein>
    <submittedName>
        <fullName evidence="2">Uncharacterized protein</fullName>
    </submittedName>
</protein>
<dbReference type="Pfam" id="PF24124">
    <property type="entry name" value="YphA"/>
    <property type="match status" value="1"/>
</dbReference>
<name>A0A8J2YD01_9BACL</name>
<feature type="transmembrane region" description="Helical" evidence="1">
    <location>
        <begin position="132"/>
        <end position="153"/>
    </location>
</feature>
<feature type="transmembrane region" description="Helical" evidence="1">
    <location>
        <begin position="109"/>
        <end position="126"/>
    </location>
</feature>
<feature type="transmembrane region" description="Helical" evidence="1">
    <location>
        <begin position="165"/>
        <end position="183"/>
    </location>
</feature>
<reference evidence="2" key="1">
    <citation type="journal article" date="2014" name="Int. J. Syst. Evol. Microbiol.">
        <title>Complete genome sequence of Corynebacterium casei LMG S-19264T (=DSM 44701T), isolated from a smear-ripened cheese.</title>
        <authorList>
            <consortium name="US DOE Joint Genome Institute (JGI-PGF)"/>
            <person name="Walter F."/>
            <person name="Albersmeier A."/>
            <person name="Kalinowski J."/>
            <person name="Ruckert C."/>
        </authorList>
    </citation>
    <scope>NUCLEOTIDE SEQUENCE</scope>
    <source>
        <strain evidence="2">CGMCC 1.15371</strain>
    </source>
</reference>
<dbReference type="Proteomes" id="UP000628775">
    <property type="component" value="Unassembled WGS sequence"/>
</dbReference>
<keyword evidence="1" id="KW-1133">Transmembrane helix</keyword>
<feature type="transmembrane region" description="Helical" evidence="1">
    <location>
        <begin position="39"/>
        <end position="56"/>
    </location>
</feature>
<reference evidence="2" key="2">
    <citation type="submission" date="2020-09" db="EMBL/GenBank/DDBJ databases">
        <authorList>
            <person name="Sun Q."/>
            <person name="Zhou Y."/>
        </authorList>
    </citation>
    <scope>NUCLEOTIDE SEQUENCE</scope>
    <source>
        <strain evidence="2">CGMCC 1.15371</strain>
    </source>
</reference>
<organism evidence="2 3">
    <name type="scientific">Pullulanibacillus camelliae</name>
    <dbReference type="NCBI Taxonomy" id="1707096"/>
    <lineage>
        <taxon>Bacteria</taxon>
        <taxon>Bacillati</taxon>
        <taxon>Bacillota</taxon>
        <taxon>Bacilli</taxon>
        <taxon>Bacillales</taxon>
        <taxon>Sporolactobacillaceae</taxon>
        <taxon>Pullulanibacillus</taxon>
    </lineage>
</organism>
<feature type="transmembrane region" description="Helical" evidence="1">
    <location>
        <begin position="195"/>
        <end position="212"/>
    </location>
</feature>
<sequence length="233" mass="27045">MTLEGALFHSSKTKKAILGCLFFKNSFHTVTEVRRLDGILFYWLSWCGWVTVFFLMKKGRERTFLAINLLMVISLSQQHITIFHEQINIAFLYVLLLAFFFLKRLTVMVLLYQMMCFMIIGMAYFLENLYLLIDPAILLLISPWMLCIPLFFICQFLAKGFRQRVSAAIIGMCLGELLYALALEPLEHRIGGPEFLDHFALTVALIAVYHSLQHALFRLKAQYTLQAQKRISK</sequence>
<accession>A0A8J2YD01</accession>
<keyword evidence="1" id="KW-0472">Membrane</keyword>
<proteinExistence type="predicted"/>
<dbReference type="InterPro" id="IPR014617">
    <property type="entry name" value="YphA_Bacsu"/>
</dbReference>
<keyword evidence="1" id="KW-0812">Transmembrane</keyword>
<feature type="transmembrane region" description="Helical" evidence="1">
    <location>
        <begin position="86"/>
        <end position="102"/>
    </location>
</feature>
<evidence type="ECO:0000313" key="2">
    <source>
        <dbReference type="EMBL" id="GGE38639.1"/>
    </source>
</evidence>
<comment type="caution">
    <text evidence="2">The sequence shown here is derived from an EMBL/GenBank/DDBJ whole genome shotgun (WGS) entry which is preliminary data.</text>
</comment>
<gene>
    <name evidence="2" type="ORF">GCM10011391_16810</name>
</gene>
<dbReference type="AlphaFoldDB" id="A0A8J2YD01"/>